<feature type="compositionally biased region" description="Low complexity" evidence="10">
    <location>
        <begin position="211"/>
        <end position="220"/>
    </location>
</feature>
<evidence type="ECO:0000256" key="7">
    <source>
        <dbReference type="ARBA" id="ARBA00023242"/>
    </source>
</evidence>
<evidence type="ECO:0000256" key="6">
    <source>
        <dbReference type="ARBA" id="ARBA00023163"/>
    </source>
</evidence>
<keyword evidence="2" id="KW-0028">Amino-acid biosynthesis</keyword>
<dbReference type="PROSITE" id="PS50217">
    <property type="entry name" value="BZIP"/>
    <property type="match status" value="1"/>
</dbReference>
<dbReference type="InterPro" id="IPR004827">
    <property type="entry name" value="bZIP"/>
</dbReference>
<dbReference type="CDD" id="cd12193">
    <property type="entry name" value="bZIP_GCN4"/>
    <property type="match status" value="1"/>
</dbReference>
<reference evidence="12 13" key="1">
    <citation type="journal article" date="2016" name="Proc. Natl. Acad. Sci. U.S.A.">
        <title>Comparative genomics of biotechnologically important yeasts.</title>
        <authorList>
            <person name="Riley R."/>
            <person name="Haridas S."/>
            <person name="Wolfe K.H."/>
            <person name="Lopes M.R."/>
            <person name="Hittinger C.T."/>
            <person name="Goeker M."/>
            <person name="Salamov A.A."/>
            <person name="Wisecaver J.H."/>
            <person name="Long T.M."/>
            <person name="Calvey C.H."/>
            <person name="Aerts A.L."/>
            <person name="Barry K.W."/>
            <person name="Choi C."/>
            <person name="Clum A."/>
            <person name="Coughlan A.Y."/>
            <person name="Deshpande S."/>
            <person name="Douglass A.P."/>
            <person name="Hanson S.J."/>
            <person name="Klenk H.-P."/>
            <person name="LaButti K.M."/>
            <person name="Lapidus A."/>
            <person name="Lindquist E.A."/>
            <person name="Lipzen A.M."/>
            <person name="Meier-Kolthoff J.P."/>
            <person name="Ohm R.A."/>
            <person name="Otillar R.P."/>
            <person name="Pangilinan J.L."/>
            <person name="Peng Y."/>
            <person name="Rokas A."/>
            <person name="Rosa C.A."/>
            <person name="Scheuner C."/>
            <person name="Sibirny A.A."/>
            <person name="Slot J.C."/>
            <person name="Stielow J.B."/>
            <person name="Sun H."/>
            <person name="Kurtzman C.P."/>
            <person name="Blackwell M."/>
            <person name="Grigoriev I.V."/>
            <person name="Jeffries T.W."/>
        </authorList>
    </citation>
    <scope>NUCLEOTIDE SEQUENCE [LARGE SCALE GENOMIC DNA]</scope>
    <source>
        <strain evidence="12 13">DSM 6958</strain>
    </source>
</reference>
<dbReference type="SUPFAM" id="SSF57959">
    <property type="entry name" value="Leucine zipper domain"/>
    <property type="match status" value="1"/>
</dbReference>
<feature type="region of interest" description="Disordered" evidence="10">
    <location>
        <begin position="73"/>
        <end position="101"/>
    </location>
</feature>
<feature type="region of interest" description="Disordered" evidence="10">
    <location>
        <begin position="194"/>
        <end position="225"/>
    </location>
</feature>
<organism evidence="12 13">
    <name type="scientific">Nadsonia fulvescens var. elongata DSM 6958</name>
    <dbReference type="NCBI Taxonomy" id="857566"/>
    <lineage>
        <taxon>Eukaryota</taxon>
        <taxon>Fungi</taxon>
        <taxon>Dikarya</taxon>
        <taxon>Ascomycota</taxon>
        <taxon>Saccharomycotina</taxon>
        <taxon>Dipodascomycetes</taxon>
        <taxon>Dipodascales</taxon>
        <taxon>Dipodascales incertae sedis</taxon>
        <taxon>Nadsonia</taxon>
    </lineage>
</organism>
<keyword evidence="9" id="KW-0175">Coiled coil</keyword>
<dbReference type="Gene3D" id="3.30.160.60">
    <property type="entry name" value="Classic Zinc Finger"/>
    <property type="match status" value="1"/>
</dbReference>
<evidence type="ECO:0000256" key="1">
    <source>
        <dbReference type="ARBA" id="ARBA00004123"/>
    </source>
</evidence>
<comment type="subcellular location">
    <subcellularLocation>
        <location evidence="1">Nucleus</location>
    </subcellularLocation>
</comment>
<dbReference type="AlphaFoldDB" id="A0A1E3PQG4"/>
<evidence type="ECO:0000313" key="12">
    <source>
        <dbReference type="EMBL" id="ODQ67538.1"/>
    </source>
</evidence>
<dbReference type="Proteomes" id="UP000095009">
    <property type="component" value="Unassembled WGS sequence"/>
</dbReference>
<dbReference type="GO" id="GO:0005667">
    <property type="term" value="C:transcription regulator complex"/>
    <property type="evidence" value="ECO:0007669"/>
    <property type="project" value="TreeGrafter"/>
</dbReference>
<keyword evidence="4" id="KW-0238">DNA-binding</keyword>
<comment type="similarity">
    <text evidence="8">Belongs to the bZIP family. GCN4 subfamily.</text>
</comment>
<dbReference type="GO" id="GO:1903833">
    <property type="term" value="P:positive regulation of cellular response to amino acid starvation"/>
    <property type="evidence" value="ECO:0007669"/>
    <property type="project" value="TreeGrafter"/>
</dbReference>
<keyword evidence="13" id="KW-1185">Reference proteome</keyword>
<dbReference type="InterPro" id="IPR046347">
    <property type="entry name" value="bZIP_sf"/>
</dbReference>
<feature type="compositionally biased region" description="Polar residues" evidence="10">
    <location>
        <begin position="269"/>
        <end position="286"/>
    </location>
</feature>
<name>A0A1E3PQG4_9ASCO</name>
<dbReference type="OrthoDB" id="5419235at2759"/>
<dbReference type="InterPro" id="IPR050946">
    <property type="entry name" value="AP-1_TF_bZIP"/>
</dbReference>
<gene>
    <name evidence="12" type="ORF">NADFUDRAFT_81990</name>
</gene>
<feature type="coiled-coil region" evidence="9">
    <location>
        <begin position="385"/>
        <end position="426"/>
    </location>
</feature>
<feature type="region of interest" description="Disordered" evidence="10">
    <location>
        <begin position="269"/>
        <end position="305"/>
    </location>
</feature>
<feature type="compositionally biased region" description="Low complexity" evidence="10">
    <location>
        <begin position="76"/>
        <end position="91"/>
    </location>
</feature>
<keyword evidence="3" id="KW-0805">Transcription regulation</keyword>
<evidence type="ECO:0000256" key="8">
    <source>
        <dbReference type="ARBA" id="ARBA00061302"/>
    </source>
</evidence>
<dbReference type="GO" id="GO:0000981">
    <property type="term" value="F:DNA-binding transcription factor activity, RNA polymerase II-specific"/>
    <property type="evidence" value="ECO:0007669"/>
    <property type="project" value="TreeGrafter"/>
</dbReference>
<dbReference type="PANTHER" id="PTHR11462:SF35">
    <property type="entry name" value="TRANSCRIPTION FACTOR JRA"/>
    <property type="match status" value="1"/>
</dbReference>
<dbReference type="STRING" id="857566.A0A1E3PQG4"/>
<sequence length="432" mass="47572">MSAQSQQYISLSHQQQMSHFAKLESVFADFPSVTATHGNDQPSNITSSAHAAAANVWNSFSPVLTPKQELINEVPSNNSNNNNNNNNTSNNGFSATAVSSTDSTPFISPLDTMLTPATSTISPNDLINAKNMLSQVQNNNNIPNMLKSQENASLPNALAHTSAHQHHNAEINEFGVSPMFDDVELDDVEHWGSLFGDADAAPHDPPRHQQHSQPQQAHQQESVTMPSTLQSIANMSNIKMKSPMIQDSNLNTSNQNSAKFARPFVFNAPTASPHISSPSLANNNTNNKRKRQESTYSPHDVNLSLPQNSVASVDSALQTPAILDHEFDPHVNIDGSIDYNDEDGEMRKDVNGFTPYNRKPRSIPLSPIVVTDVSDVVAVKRARNTEAARRSRARKMERMNQLEDKVDELIKKNKELTEEVERLRSLNGMPSV</sequence>
<accession>A0A1E3PQG4</accession>
<evidence type="ECO:0000256" key="3">
    <source>
        <dbReference type="ARBA" id="ARBA00023015"/>
    </source>
</evidence>
<dbReference type="GO" id="GO:0008652">
    <property type="term" value="P:amino acid biosynthetic process"/>
    <property type="evidence" value="ECO:0007669"/>
    <property type="project" value="UniProtKB-KW"/>
</dbReference>
<dbReference type="PANTHER" id="PTHR11462">
    <property type="entry name" value="JUN TRANSCRIPTION FACTOR-RELATED"/>
    <property type="match status" value="1"/>
</dbReference>
<keyword evidence="7" id="KW-0539">Nucleus</keyword>
<evidence type="ECO:0000256" key="2">
    <source>
        <dbReference type="ARBA" id="ARBA00022605"/>
    </source>
</evidence>
<dbReference type="PROSITE" id="PS00036">
    <property type="entry name" value="BZIP_BASIC"/>
    <property type="match status" value="1"/>
</dbReference>
<protein>
    <recommendedName>
        <fullName evidence="11">BZIP domain-containing protein</fullName>
    </recommendedName>
</protein>
<evidence type="ECO:0000259" key="11">
    <source>
        <dbReference type="PROSITE" id="PS50217"/>
    </source>
</evidence>
<feature type="domain" description="BZIP" evidence="11">
    <location>
        <begin position="380"/>
        <end position="424"/>
    </location>
</feature>
<evidence type="ECO:0000313" key="13">
    <source>
        <dbReference type="Proteomes" id="UP000095009"/>
    </source>
</evidence>
<dbReference type="FunFam" id="3.30.160.60:FF:001491">
    <property type="entry name" value="Cross-pathway control protein A"/>
    <property type="match status" value="1"/>
</dbReference>
<dbReference type="GO" id="GO:0001080">
    <property type="term" value="P:nitrogen catabolite activation of transcription from RNA polymerase II promoter"/>
    <property type="evidence" value="ECO:0007669"/>
    <property type="project" value="TreeGrafter"/>
</dbReference>
<dbReference type="GO" id="GO:0000978">
    <property type="term" value="F:RNA polymerase II cis-regulatory region sequence-specific DNA binding"/>
    <property type="evidence" value="ECO:0007669"/>
    <property type="project" value="TreeGrafter"/>
</dbReference>
<evidence type="ECO:0000256" key="9">
    <source>
        <dbReference type="SAM" id="Coils"/>
    </source>
</evidence>
<proteinExistence type="inferred from homology"/>
<dbReference type="GO" id="GO:0005634">
    <property type="term" value="C:nucleus"/>
    <property type="evidence" value="ECO:0007669"/>
    <property type="project" value="UniProtKB-SubCell"/>
</dbReference>
<keyword evidence="6" id="KW-0804">Transcription</keyword>
<feature type="compositionally biased region" description="Polar residues" evidence="10">
    <location>
        <begin position="92"/>
        <end position="101"/>
    </location>
</feature>
<dbReference type="EMBL" id="KV454407">
    <property type="protein sequence ID" value="ODQ67538.1"/>
    <property type="molecule type" value="Genomic_DNA"/>
</dbReference>
<evidence type="ECO:0000256" key="5">
    <source>
        <dbReference type="ARBA" id="ARBA00023159"/>
    </source>
</evidence>
<evidence type="ECO:0000256" key="10">
    <source>
        <dbReference type="SAM" id="MobiDB-lite"/>
    </source>
</evidence>
<dbReference type="Pfam" id="PF00170">
    <property type="entry name" value="bZIP_1"/>
    <property type="match status" value="1"/>
</dbReference>
<keyword evidence="5" id="KW-0010">Activator</keyword>
<dbReference type="SMART" id="SM00338">
    <property type="entry name" value="BRLZ"/>
    <property type="match status" value="1"/>
</dbReference>
<evidence type="ECO:0000256" key="4">
    <source>
        <dbReference type="ARBA" id="ARBA00023125"/>
    </source>
</evidence>